<protein>
    <submittedName>
        <fullName evidence="1">Uncharacterized protein</fullName>
    </submittedName>
</protein>
<evidence type="ECO:0000313" key="1">
    <source>
        <dbReference type="EMBL" id="CAI9553130.1"/>
    </source>
</evidence>
<gene>
    <name evidence="1" type="ORF">SPARVUS_LOCUS3992163</name>
</gene>
<name>A0ABN9BZH5_9NEOB</name>
<organism evidence="1 2">
    <name type="scientific">Staurois parvus</name>
    <dbReference type="NCBI Taxonomy" id="386267"/>
    <lineage>
        <taxon>Eukaryota</taxon>
        <taxon>Metazoa</taxon>
        <taxon>Chordata</taxon>
        <taxon>Craniata</taxon>
        <taxon>Vertebrata</taxon>
        <taxon>Euteleostomi</taxon>
        <taxon>Amphibia</taxon>
        <taxon>Batrachia</taxon>
        <taxon>Anura</taxon>
        <taxon>Neobatrachia</taxon>
        <taxon>Ranoidea</taxon>
        <taxon>Ranidae</taxon>
        <taxon>Staurois</taxon>
    </lineage>
</organism>
<dbReference type="EMBL" id="CATNWA010006991">
    <property type="protein sequence ID" value="CAI9553130.1"/>
    <property type="molecule type" value="Genomic_DNA"/>
</dbReference>
<feature type="non-terminal residue" evidence="1">
    <location>
        <position position="124"/>
    </location>
</feature>
<dbReference type="Proteomes" id="UP001162483">
    <property type="component" value="Unassembled WGS sequence"/>
</dbReference>
<reference evidence="1" key="1">
    <citation type="submission" date="2023-05" db="EMBL/GenBank/DDBJ databases">
        <authorList>
            <person name="Stuckert A."/>
        </authorList>
    </citation>
    <scope>NUCLEOTIDE SEQUENCE</scope>
</reference>
<proteinExistence type="predicted"/>
<sequence length="124" mass="13370">KQPLTYPSVPWCVPRSPFHQLSCNPGGRHLQCGHPAVTACGFTAEYPLRACASSAALHEWSCSLLGPVTCPKRLQGGREGGRTPSAFDHQRNGTFGEWVPEFDRYPLPLLVQSPTVIGSGSCPP</sequence>
<evidence type="ECO:0000313" key="2">
    <source>
        <dbReference type="Proteomes" id="UP001162483"/>
    </source>
</evidence>
<accession>A0ABN9BZH5</accession>
<keyword evidence="2" id="KW-1185">Reference proteome</keyword>
<comment type="caution">
    <text evidence="1">The sequence shown here is derived from an EMBL/GenBank/DDBJ whole genome shotgun (WGS) entry which is preliminary data.</text>
</comment>
<feature type="non-terminal residue" evidence="1">
    <location>
        <position position="1"/>
    </location>
</feature>